<evidence type="ECO:0000313" key="2">
    <source>
        <dbReference type="EMBL" id="WOH12030.1"/>
    </source>
</evidence>
<dbReference type="EMBL" id="CP093350">
    <property type="protein sequence ID" value="WOH12030.1"/>
    <property type="molecule type" value="Genomic_DNA"/>
</dbReference>
<proteinExistence type="predicted"/>
<keyword evidence="3" id="KW-1185">Reference proteome</keyword>
<reference evidence="1" key="1">
    <citation type="journal article" date="2016" name="Nat. Genet.">
        <title>A high-quality carrot genome assembly provides new insights into carotenoid accumulation and asterid genome evolution.</title>
        <authorList>
            <person name="Iorizzo M."/>
            <person name="Ellison S."/>
            <person name="Senalik D."/>
            <person name="Zeng P."/>
            <person name="Satapoomin P."/>
            <person name="Huang J."/>
            <person name="Bowman M."/>
            <person name="Iovene M."/>
            <person name="Sanseverino W."/>
            <person name="Cavagnaro P."/>
            <person name="Yildiz M."/>
            <person name="Macko-Podgorni A."/>
            <person name="Moranska E."/>
            <person name="Grzebelus E."/>
            <person name="Grzebelus D."/>
            <person name="Ashrafi H."/>
            <person name="Zheng Z."/>
            <person name="Cheng S."/>
            <person name="Spooner D."/>
            <person name="Van Deynze A."/>
            <person name="Simon P."/>
        </authorList>
    </citation>
    <scope>NUCLEOTIDE SEQUENCE [LARGE SCALE GENOMIC DNA]</scope>
    <source>
        <tissue evidence="1">Leaf</tissue>
    </source>
</reference>
<name>A0A175YMS6_DAUCS</name>
<dbReference type="AlphaFoldDB" id="A0A175YMS6"/>
<protein>
    <submittedName>
        <fullName evidence="1">Uncharacterized protein</fullName>
    </submittedName>
</protein>
<organism evidence="1">
    <name type="scientific">Daucus carota subsp. sativus</name>
    <name type="common">Carrot</name>
    <dbReference type="NCBI Taxonomy" id="79200"/>
    <lineage>
        <taxon>Eukaryota</taxon>
        <taxon>Viridiplantae</taxon>
        <taxon>Streptophyta</taxon>
        <taxon>Embryophyta</taxon>
        <taxon>Tracheophyta</taxon>
        <taxon>Spermatophyta</taxon>
        <taxon>Magnoliopsida</taxon>
        <taxon>eudicotyledons</taxon>
        <taxon>Gunneridae</taxon>
        <taxon>Pentapetalae</taxon>
        <taxon>asterids</taxon>
        <taxon>campanulids</taxon>
        <taxon>Apiales</taxon>
        <taxon>Apiaceae</taxon>
        <taxon>Apioideae</taxon>
        <taxon>Scandiceae</taxon>
        <taxon>Daucinae</taxon>
        <taxon>Daucus</taxon>
        <taxon>Daucus sect. Daucus</taxon>
    </lineage>
</organism>
<reference evidence="2" key="2">
    <citation type="submission" date="2022-03" db="EMBL/GenBank/DDBJ databases">
        <title>Draft title - Genomic analysis of global carrot germplasm unveils the trajectory of domestication and the origin of high carotenoid orange carrot.</title>
        <authorList>
            <person name="Iorizzo M."/>
            <person name="Ellison S."/>
            <person name="Senalik D."/>
            <person name="Macko-Podgorni A."/>
            <person name="Grzebelus D."/>
            <person name="Bostan H."/>
            <person name="Rolling W."/>
            <person name="Curaba J."/>
            <person name="Simon P."/>
        </authorList>
    </citation>
    <scope>NUCLEOTIDE SEQUENCE</scope>
    <source>
        <tissue evidence="2">Leaf</tissue>
    </source>
</reference>
<dbReference type="Proteomes" id="UP000077755">
    <property type="component" value="Chromosome 8"/>
</dbReference>
<evidence type="ECO:0000313" key="3">
    <source>
        <dbReference type="Proteomes" id="UP000077755"/>
    </source>
</evidence>
<accession>A0A175YMS6</accession>
<evidence type="ECO:0000313" key="1">
    <source>
        <dbReference type="EMBL" id="KZM84657.1"/>
    </source>
</evidence>
<dbReference type="Gramene" id="KZM84657">
    <property type="protein sequence ID" value="KZM84657"/>
    <property type="gene ID" value="DCAR_027921"/>
</dbReference>
<sequence>MCFDTVWPITCSTKFLTQVNSLDEPRVVEPMRLPTIEEVRGQDIWNNCDVRGVTTGVMGLY</sequence>
<dbReference type="STRING" id="79200.A0A175YMS6"/>
<gene>
    <name evidence="1" type="ORF">DCAR_027921</name>
    <name evidence="2" type="ORF">DCAR_0831527</name>
</gene>
<dbReference type="EMBL" id="LNRQ01000008">
    <property type="protein sequence ID" value="KZM84657.1"/>
    <property type="molecule type" value="Genomic_DNA"/>
</dbReference>